<feature type="transmembrane region" description="Helical" evidence="6">
    <location>
        <begin position="21"/>
        <end position="42"/>
    </location>
</feature>
<protein>
    <submittedName>
        <fullName evidence="8">ABC transporter permease</fullName>
    </submittedName>
</protein>
<dbReference type="AlphaFoldDB" id="A0AAU8GA11"/>
<keyword evidence="4 6" id="KW-1133">Transmembrane helix</keyword>
<keyword evidence="5 6" id="KW-0472">Membrane</keyword>
<feature type="domain" description="ABC3 transporter permease C-terminal" evidence="7">
    <location>
        <begin position="268"/>
        <end position="380"/>
    </location>
</feature>
<reference evidence="8" key="1">
    <citation type="submission" date="2024-06" db="EMBL/GenBank/DDBJ databases">
        <title>A Novel Isolate, Dehalogenimonas sp. Strain 4OHTPN, Dechlorinates Aromatic 4 Hydroxy chlorothalonil by a Novel Reductive Dehalogenase.</title>
        <authorList>
            <person name="Liu G."/>
        </authorList>
    </citation>
    <scope>NUCLEOTIDE SEQUENCE</scope>
    <source>
        <strain evidence="8">4OHTPN</strain>
    </source>
</reference>
<evidence type="ECO:0000256" key="4">
    <source>
        <dbReference type="ARBA" id="ARBA00022989"/>
    </source>
</evidence>
<evidence type="ECO:0000259" key="7">
    <source>
        <dbReference type="Pfam" id="PF02687"/>
    </source>
</evidence>
<evidence type="ECO:0000256" key="2">
    <source>
        <dbReference type="ARBA" id="ARBA00022475"/>
    </source>
</evidence>
<evidence type="ECO:0000256" key="6">
    <source>
        <dbReference type="SAM" id="Phobius"/>
    </source>
</evidence>
<dbReference type="GO" id="GO:0005886">
    <property type="term" value="C:plasma membrane"/>
    <property type="evidence" value="ECO:0007669"/>
    <property type="project" value="UniProtKB-SubCell"/>
</dbReference>
<feature type="transmembrane region" description="Helical" evidence="6">
    <location>
        <begin position="352"/>
        <end position="381"/>
    </location>
</feature>
<organism evidence="8">
    <name type="scientific">Dehalogenimonas sp. 4OHTPN</name>
    <dbReference type="NCBI Taxonomy" id="3166643"/>
    <lineage>
        <taxon>Bacteria</taxon>
        <taxon>Bacillati</taxon>
        <taxon>Chloroflexota</taxon>
        <taxon>Dehalococcoidia</taxon>
        <taxon>Dehalococcoidales</taxon>
        <taxon>Dehalococcoidaceae</taxon>
        <taxon>Dehalogenimonas</taxon>
    </lineage>
</organism>
<dbReference type="Pfam" id="PF02687">
    <property type="entry name" value="FtsX"/>
    <property type="match status" value="1"/>
</dbReference>
<dbReference type="EMBL" id="CP159307">
    <property type="protein sequence ID" value="XCH33309.1"/>
    <property type="molecule type" value="Genomic_DNA"/>
</dbReference>
<comment type="subcellular location">
    <subcellularLocation>
        <location evidence="1">Cell membrane</location>
        <topology evidence="1">Multi-pass membrane protein</topology>
    </subcellularLocation>
</comment>
<sequence length="397" mass="42547">MGTIKLALKNIRWNGFRSLSIFLGVAGVAAFLLSTTLIIRGAETSLDSGLQRMGADILVVPVGAETKLETALLMGKPTEIWMPRSNLESVASVPGVEAVSPQVYLASLYGAACCAVWEMFIVVYDPATDFTVTPWLRDNLGRDLARGEVVGGHYIFVPPEFDQIILYGYGMDLVGNLTATGTGLDQTLFMTMETAVAMAESSITTAVQPLVVNPELISTIMVRIEPSADVHRVALDILSNTRGMVPIESPNLFGAFRNQMNGLLWGFFIISLIIWILSVLLIGLIFSMAANERRREMAVLRAIGATRGFIFKTLLSEAALLAVTGSLVGIIVAAGGLFVLKDLIAGSLRMPFLFPPLGVFLGLVGAGVGLALLTVTLAASIPAFRLSRQELAIAMRQ</sequence>
<accession>A0AAU8GA11</accession>
<keyword evidence="2" id="KW-1003">Cell membrane</keyword>
<dbReference type="PANTHER" id="PTHR43738:SF2">
    <property type="entry name" value="ABC TRANSPORTER PERMEASE"/>
    <property type="match status" value="1"/>
</dbReference>
<dbReference type="InterPro" id="IPR003838">
    <property type="entry name" value="ABC3_permease_C"/>
</dbReference>
<evidence type="ECO:0000313" key="8">
    <source>
        <dbReference type="EMBL" id="XCH33309.1"/>
    </source>
</evidence>
<feature type="transmembrane region" description="Helical" evidence="6">
    <location>
        <begin position="263"/>
        <end position="286"/>
    </location>
</feature>
<feature type="transmembrane region" description="Helical" evidence="6">
    <location>
        <begin position="321"/>
        <end position="340"/>
    </location>
</feature>
<dbReference type="RefSeq" id="WP_353714550.1">
    <property type="nucleotide sequence ID" value="NZ_CP159307.1"/>
</dbReference>
<dbReference type="PANTHER" id="PTHR43738">
    <property type="entry name" value="ABC TRANSPORTER, MEMBRANE PROTEIN"/>
    <property type="match status" value="1"/>
</dbReference>
<keyword evidence="3 6" id="KW-0812">Transmembrane</keyword>
<evidence type="ECO:0000256" key="1">
    <source>
        <dbReference type="ARBA" id="ARBA00004651"/>
    </source>
</evidence>
<dbReference type="InterPro" id="IPR051125">
    <property type="entry name" value="ABC-4/HrtB_transporter"/>
</dbReference>
<name>A0AAU8GA11_9CHLR</name>
<gene>
    <name evidence="8" type="ORF">ABV300_00080</name>
</gene>
<proteinExistence type="predicted"/>
<evidence type="ECO:0000256" key="5">
    <source>
        <dbReference type="ARBA" id="ARBA00023136"/>
    </source>
</evidence>
<evidence type="ECO:0000256" key="3">
    <source>
        <dbReference type="ARBA" id="ARBA00022692"/>
    </source>
</evidence>